<reference evidence="3" key="1">
    <citation type="submission" date="2021-05" db="EMBL/GenBank/DDBJ databases">
        <title>The genome of the haptophyte Pavlova lutheri (Diacronema luteri, Pavlovales) - a model for lipid biosynthesis in eukaryotic algae.</title>
        <authorList>
            <person name="Hulatt C.J."/>
            <person name="Posewitz M.C."/>
        </authorList>
    </citation>
    <scope>NUCLEOTIDE SEQUENCE</scope>
    <source>
        <strain evidence="3">NIVA-4/92</strain>
    </source>
</reference>
<feature type="domain" description="NAD(P)-binding" evidence="2">
    <location>
        <begin position="30"/>
        <end position="264"/>
    </location>
</feature>
<dbReference type="InterPro" id="IPR036291">
    <property type="entry name" value="NAD(P)-bd_dom_sf"/>
</dbReference>
<dbReference type="OMA" id="AAIWCAT"/>
<gene>
    <name evidence="3" type="ORF">KFE25_001909</name>
</gene>
<accession>A0A8J5XK15</accession>
<evidence type="ECO:0000313" key="3">
    <source>
        <dbReference type="EMBL" id="KAG8466153.1"/>
    </source>
</evidence>
<dbReference type="InterPro" id="IPR016040">
    <property type="entry name" value="NAD(P)-bd_dom"/>
</dbReference>
<proteinExistence type="predicted"/>
<keyword evidence="1" id="KW-0732">Signal</keyword>
<evidence type="ECO:0000313" key="4">
    <source>
        <dbReference type="Proteomes" id="UP000751190"/>
    </source>
</evidence>
<dbReference type="PANTHER" id="PTHR15020">
    <property type="entry name" value="FLAVIN REDUCTASE-RELATED"/>
    <property type="match status" value="1"/>
</dbReference>
<organism evidence="3 4">
    <name type="scientific">Diacronema lutheri</name>
    <name type="common">Unicellular marine alga</name>
    <name type="synonym">Monochrysis lutheri</name>
    <dbReference type="NCBI Taxonomy" id="2081491"/>
    <lineage>
        <taxon>Eukaryota</taxon>
        <taxon>Haptista</taxon>
        <taxon>Haptophyta</taxon>
        <taxon>Pavlovophyceae</taxon>
        <taxon>Pavlovales</taxon>
        <taxon>Pavlovaceae</taxon>
        <taxon>Diacronema</taxon>
    </lineage>
</organism>
<dbReference type="Gene3D" id="3.40.50.720">
    <property type="entry name" value="NAD(P)-binding Rossmann-like Domain"/>
    <property type="match status" value="1"/>
</dbReference>
<keyword evidence="4" id="KW-1185">Reference proteome</keyword>
<feature type="chain" id="PRO_5035310840" description="NAD(P)-binding domain-containing protein" evidence="1">
    <location>
        <begin position="19"/>
        <end position="361"/>
    </location>
</feature>
<dbReference type="SUPFAM" id="SSF51735">
    <property type="entry name" value="NAD(P)-binding Rossmann-fold domains"/>
    <property type="match status" value="1"/>
</dbReference>
<evidence type="ECO:0000259" key="2">
    <source>
        <dbReference type="Pfam" id="PF13460"/>
    </source>
</evidence>
<dbReference type="Proteomes" id="UP000751190">
    <property type="component" value="Unassembled WGS sequence"/>
</dbReference>
<comment type="caution">
    <text evidence="3">The sequence shown here is derived from an EMBL/GenBank/DDBJ whole genome shotgun (WGS) entry which is preliminary data.</text>
</comment>
<dbReference type="OrthoDB" id="426386at2759"/>
<protein>
    <recommendedName>
        <fullName evidence="2">NAD(P)-binding domain-containing protein</fullName>
    </recommendedName>
</protein>
<dbReference type="PANTHER" id="PTHR15020:SF11">
    <property type="entry name" value="OS06G0360300 PROTEIN"/>
    <property type="match status" value="1"/>
</dbReference>
<dbReference type="Pfam" id="PF13460">
    <property type="entry name" value="NAD_binding_10"/>
    <property type="match status" value="1"/>
</dbReference>
<dbReference type="EMBL" id="JAGTXO010000008">
    <property type="protein sequence ID" value="KAG8466153.1"/>
    <property type="molecule type" value="Genomic_DNA"/>
</dbReference>
<feature type="signal peptide" evidence="1">
    <location>
        <begin position="1"/>
        <end position="18"/>
    </location>
</feature>
<evidence type="ECO:0000256" key="1">
    <source>
        <dbReference type="SAM" id="SignalP"/>
    </source>
</evidence>
<sequence>MRVLVAAALLAALPAACAVVKFPSRVLVAGASGRVGTRVVRTLLERTDTTVLALSRSKESETKIIEAISASRPALRASKSRLEIVACDLRNERQLRTLASSCTAAIWCATGFTDSSSPINKLKGLITLYFGRTVDIDGISTLGKCMREARPSRGAGAESDGIDVVMCSSAGVTRTQWPEAKALAFPGSADIPIVRLNPFGILDQKRKSEDALRATGCSYAIVRPTGLNDAWPSGRTVLSQGDMAVGRINRDDVAELLCALVAEPAAAGKTFEAMGLPTYPKLRSLKGVLGRLRTDAQLAPTGGTLSDAELAVEYALLQQLLPGETGDAAALAMGQTYEQLDTGEQGRLGARGEEQAPLVPQ</sequence>
<dbReference type="AlphaFoldDB" id="A0A8J5XK15"/>
<name>A0A8J5XK15_DIALT</name>